<gene>
    <name evidence="1" type="ORF">LVIROSA_LOCUS30227</name>
</gene>
<name>A0AAU9P346_9ASTR</name>
<comment type="caution">
    <text evidence="1">The sequence shown here is derived from an EMBL/GenBank/DDBJ whole genome shotgun (WGS) entry which is preliminary data.</text>
</comment>
<protein>
    <submittedName>
        <fullName evidence="1">Uncharacterized protein</fullName>
    </submittedName>
</protein>
<proteinExistence type="predicted"/>
<keyword evidence="2" id="KW-1185">Reference proteome</keyword>
<organism evidence="1 2">
    <name type="scientific">Lactuca virosa</name>
    <dbReference type="NCBI Taxonomy" id="75947"/>
    <lineage>
        <taxon>Eukaryota</taxon>
        <taxon>Viridiplantae</taxon>
        <taxon>Streptophyta</taxon>
        <taxon>Embryophyta</taxon>
        <taxon>Tracheophyta</taxon>
        <taxon>Spermatophyta</taxon>
        <taxon>Magnoliopsida</taxon>
        <taxon>eudicotyledons</taxon>
        <taxon>Gunneridae</taxon>
        <taxon>Pentapetalae</taxon>
        <taxon>asterids</taxon>
        <taxon>campanulids</taxon>
        <taxon>Asterales</taxon>
        <taxon>Asteraceae</taxon>
        <taxon>Cichorioideae</taxon>
        <taxon>Cichorieae</taxon>
        <taxon>Lactucinae</taxon>
        <taxon>Lactuca</taxon>
    </lineage>
</organism>
<dbReference type="AlphaFoldDB" id="A0AAU9P346"/>
<evidence type="ECO:0000313" key="1">
    <source>
        <dbReference type="EMBL" id="CAH1444396.1"/>
    </source>
</evidence>
<dbReference type="EMBL" id="CAKMRJ010005523">
    <property type="protein sequence ID" value="CAH1444396.1"/>
    <property type="molecule type" value="Genomic_DNA"/>
</dbReference>
<evidence type="ECO:0000313" key="2">
    <source>
        <dbReference type="Proteomes" id="UP001157418"/>
    </source>
</evidence>
<accession>A0AAU9P346</accession>
<sequence length="80" mass="8904">MGRGEGIGLGLSFRADLCLELMVVMKGQSSGLLGPNLDPPTTTTMVEYCYGKVLHCLVETRSFKHAVNDVFFNFTRYKEL</sequence>
<dbReference type="Proteomes" id="UP001157418">
    <property type="component" value="Unassembled WGS sequence"/>
</dbReference>
<reference evidence="1 2" key="1">
    <citation type="submission" date="2022-01" db="EMBL/GenBank/DDBJ databases">
        <authorList>
            <person name="Xiong W."/>
            <person name="Schranz E."/>
        </authorList>
    </citation>
    <scope>NUCLEOTIDE SEQUENCE [LARGE SCALE GENOMIC DNA]</scope>
</reference>